<feature type="compositionally biased region" description="Basic and acidic residues" evidence="1">
    <location>
        <begin position="97"/>
        <end position="111"/>
    </location>
</feature>
<dbReference type="OrthoDB" id="19768at2759"/>
<feature type="region of interest" description="Disordered" evidence="1">
    <location>
        <begin position="1"/>
        <end position="52"/>
    </location>
</feature>
<evidence type="ECO:0000256" key="1">
    <source>
        <dbReference type="SAM" id="MobiDB-lite"/>
    </source>
</evidence>
<evidence type="ECO:0000313" key="2">
    <source>
        <dbReference type="EMBL" id="KAG2573049.1"/>
    </source>
</evidence>
<dbReference type="EMBL" id="CM029049">
    <property type="protein sequence ID" value="KAG2573049.1"/>
    <property type="molecule type" value="Genomic_DNA"/>
</dbReference>
<keyword evidence="3" id="KW-1185">Reference proteome</keyword>
<dbReference type="CDD" id="cd00167">
    <property type="entry name" value="SANT"/>
    <property type="match status" value="1"/>
</dbReference>
<dbReference type="SUPFAM" id="SSF46689">
    <property type="entry name" value="Homeodomain-like"/>
    <property type="match status" value="1"/>
</dbReference>
<feature type="compositionally biased region" description="Gly residues" evidence="1">
    <location>
        <begin position="19"/>
        <end position="29"/>
    </location>
</feature>
<comment type="caution">
    <text evidence="2">The sequence shown here is derived from an EMBL/GenBank/DDBJ whole genome shotgun (WGS) entry which is preliminary data.</text>
</comment>
<sequence length="247" mass="26569">MGSNGHPLAASVAAQNGSHSGGGGGGGGANPSNGGTAAALRHDPGLAREWSPEEQATLDELLAKYASDAPVIRYAKIAMKLPEKTVRDVALRCRWMNKKESGKRKKDDHNSSKKSKDKKEKVSDSSSKPPVHMAGRPNVAPYPLPVLPMDDDEISAKAIGGPTGEILETIAHVLSQISTNLTNMQVSFSFKIQDNISLLCQTRDNILRVLKEINDAPEIMKQMPPLPVKINEDLVNSILPRPTVPMQ</sequence>
<protein>
    <submittedName>
        <fullName evidence="2">Uncharacterized protein</fullName>
    </submittedName>
</protein>
<dbReference type="PANTHER" id="PTHR14000:SF1">
    <property type="entry name" value="HISTONE H2A DEUBIQUITINASE (DUF3755)"/>
    <property type="match status" value="1"/>
</dbReference>
<dbReference type="InterPro" id="IPR001005">
    <property type="entry name" value="SANT/Myb"/>
</dbReference>
<dbReference type="Proteomes" id="UP000823388">
    <property type="component" value="Chromosome 7K"/>
</dbReference>
<feature type="region of interest" description="Disordered" evidence="1">
    <location>
        <begin position="97"/>
        <end position="146"/>
    </location>
</feature>
<organism evidence="2 3">
    <name type="scientific">Panicum virgatum</name>
    <name type="common">Blackwell switchgrass</name>
    <dbReference type="NCBI Taxonomy" id="38727"/>
    <lineage>
        <taxon>Eukaryota</taxon>
        <taxon>Viridiplantae</taxon>
        <taxon>Streptophyta</taxon>
        <taxon>Embryophyta</taxon>
        <taxon>Tracheophyta</taxon>
        <taxon>Spermatophyta</taxon>
        <taxon>Magnoliopsida</taxon>
        <taxon>Liliopsida</taxon>
        <taxon>Poales</taxon>
        <taxon>Poaceae</taxon>
        <taxon>PACMAD clade</taxon>
        <taxon>Panicoideae</taxon>
        <taxon>Panicodae</taxon>
        <taxon>Paniceae</taxon>
        <taxon>Panicinae</taxon>
        <taxon>Panicum</taxon>
        <taxon>Panicum sect. Hiantes</taxon>
    </lineage>
</organism>
<dbReference type="PANTHER" id="PTHR14000">
    <property type="entry name" value="FINGER CCCH DOMAIN PROTEIN, PUTATIVE (DUF3755)-RELATED"/>
    <property type="match status" value="1"/>
</dbReference>
<dbReference type="Pfam" id="PF12579">
    <property type="entry name" value="DUF3755"/>
    <property type="match status" value="1"/>
</dbReference>
<reference evidence="2" key="1">
    <citation type="submission" date="2020-05" db="EMBL/GenBank/DDBJ databases">
        <title>WGS assembly of Panicum virgatum.</title>
        <authorList>
            <person name="Lovell J.T."/>
            <person name="Jenkins J."/>
            <person name="Shu S."/>
            <person name="Juenger T.E."/>
            <person name="Schmutz J."/>
        </authorList>
    </citation>
    <scope>NUCLEOTIDE SEQUENCE</scope>
    <source>
        <strain evidence="2">AP13</strain>
    </source>
</reference>
<dbReference type="InterPro" id="IPR009057">
    <property type="entry name" value="Homeodomain-like_sf"/>
</dbReference>
<feature type="compositionally biased region" description="Low complexity" evidence="1">
    <location>
        <begin position="30"/>
        <end position="39"/>
    </location>
</feature>
<dbReference type="InterPro" id="IPR022228">
    <property type="entry name" value="DUF3755"/>
</dbReference>
<proteinExistence type="predicted"/>
<name>A0A8T0QJQ7_PANVG</name>
<dbReference type="AlphaFoldDB" id="A0A8T0QJQ7"/>
<gene>
    <name evidence="2" type="ORF">PVAP13_7KG223300</name>
</gene>
<accession>A0A8T0QJQ7</accession>
<evidence type="ECO:0000313" key="3">
    <source>
        <dbReference type="Proteomes" id="UP000823388"/>
    </source>
</evidence>
<dbReference type="Gene3D" id="1.10.10.60">
    <property type="entry name" value="Homeodomain-like"/>
    <property type="match status" value="1"/>
</dbReference>